<name>A0A0F6W4H9_9BACT</name>
<accession>A0A0F6W4H9</accession>
<dbReference type="AlphaFoldDB" id="A0A0F6W4H9"/>
<keyword evidence="2" id="KW-1185">Reference proteome</keyword>
<gene>
    <name evidence="1" type="ORF">DB32_004354</name>
</gene>
<dbReference type="Proteomes" id="UP000034883">
    <property type="component" value="Chromosome"/>
</dbReference>
<proteinExistence type="predicted"/>
<protein>
    <submittedName>
        <fullName evidence="1">Uncharacterized protein</fullName>
    </submittedName>
</protein>
<sequence length="130" mass="14794">MRFGQTAMVLSFARGRARHVARQLLDLEFRLDLEALTTPAGLRPLRTYEHELRREIARCVRDLERLADTLDLKDALREAIVRTCDCYDARILTRAAPGSDADVSWALSLRELEHALTSRPPAREIIAAVR</sequence>
<dbReference type="RefSeq" id="WP_053234490.1">
    <property type="nucleotide sequence ID" value="NZ_CP011125.1"/>
</dbReference>
<reference evidence="1 2" key="1">
    <citation type="submission" date="2015-03" db="EMBL/GenBank/DDBJ databases">
        <title>Genome assembly of Sandaracinus amylolyticus DSM 53668.</title>
        <authorList>
            <person name="Sharma G."/>
            <person name="Subramanian S."/>
        </authorList>
    </citation>
    <scope>NUCLEOTIDE SEQUENCE [LARGE SCALE GENOMIC DNA]</scope>
    <source>
        <strain evidence="1 2">DSM 53668</strain>
    </source>
</reference>
<dbReference type="KEGG" id="samy:DB32_004354"/>
<organism evidence="1 2">
    <name type="scientific">Sandaracinus amylolyticus</name>
    <dbReference type="NCBI Taxonomy" id="927083"/>
    <lineage>
        <taxon>Bacteria</taxon>
        <taxon>Pseudomonadati</taxon>
        <taxon>Myxococcota</taxon>
        <taxon>Polyangia</taxon>
        <taxon>Polyangiales</taxon>
        <taxon>Sandaracinaceae</taxon>
        <taxon>Sandaracinus</taxon>
    </lineage>
</organism>
<dbReference type="EMBL" id="CP011125">
    <property type="protein sequence ID" value="AKF07205.1"/>
    <property type="molecule type" value="Genomic_DNA"/>
</dbReference>
<evidence type="ECO:0000313" key="1">
    <source>
        <dbReference type="EMBL" id="AKF07205.1"/>
    </source>
</evidence>
<evidence type="ECO:0000313" key="2">
    <source>
        <dbReference type="Proteomes" id="UP000034883"/>
    </source>
</evidence>